<dbReference type="Pfam" id="PF04472">
    <property type="entry name" value="SepF"/>
    <property type="match status" value="1"/>
</dbReference>
<dbReference type="InterPro" id="IPR038594">
    <property type="entry name" value="SepF-like_sf"/>
</dbReference>
<proteinExistence type="predicted"/>
<dbReference type="AlphaFoldDB" id="A0A0F9QBX2"/>
<sequence>MWKKEGKENLGNSPRDTLGFSKEYSSLLHNFIIKKYNFSKLEQVKDIKKQLLGRRILILNAKEILENADISELKRGIEEIKTFLREKGGSMGRLGENYLILTPNAHIKISN</sequence>
<gene>
    <name evidence="1" type="ORF">LCGC14_1114370</name>
</gene>
<organism evidence="1">
    <name type="scientific">marine sediment metagenome</name>
    <dbReference type="NCBI Taxonomy" id="412755"/>
    <lineage>
        <taxon>unclassified sequences</taxon>
        <taxon>metagenomes</taxon>
        <taxon>ecological metagenomes</taxon>
    </lineage>
</organism>
<dbReference type="GO" id="GO:0090529">
    <property type="term" value="P:cell septum assembly"/>
    <property type="evidence" value="ECO:0007669"/>
    <property type="project" value="InterPro"/>
</dbReference>
<name>A0A0F9QBX2_9ZZZZ</name>
<evidence type="ECO:0000313" key="1">
    <source>
        <dbReference type="EMBL" id="KKN02778.1"/>
    </source>
</evidence>
<accession>A0A0F9QBX2</accession>
<dbReference type="Gene3D" id="3.30.110.150">
    <property type="entry name" value="SepF-like protein"/>
    <property type="match status" value="1"/>
</dbReference>
<evidence type="ECO:0008006" key="2">
    <source>
        <dbReference type="Google" id="ProtNLM"/>
    </source>
</evidence>
<comment type="caution">
    <text evidence="1">The sequence shown here is derived from an EMBL/GenBank/DDBJ whole genome shotgun (WGS) entry which is preliminary data.</text>
</comment>
<reference evidence="1" key="1">
    <citation type="journal article" date="2015" name="Nature">
        <title>Complex archaea that bridge the gap between prokaryotes and eukaryotes.</title>
        <authorList>
            <person name="Spang A."/>
            <person name="Saw J.H."/>
            <person name="Jorgensen S.L."/>
            <person name="Zaremba-Niedzwiedzka K."/>
            <person name="Martijn J."/>
            <person name="Lind A.E."/>
            <person name="van Eijk R."/>
            <person name="Schleper C."/>
            <person name="Guy L."/>
            <person name="Ettema T.J."/>
        </authorList>
    </citation>
    <scope>NUCLEOTIDE SEQUENCE</scope>
</reference>
<dbReference type="InterPro" id="IPR007561">
    <property type="entry name" value="Cell_div_SepF/SepF-rel"/>
</dbReference>
<dbReference type="EMBL" id="LAZR01005108">
    <property type="protein sequence ID" value="KKN02778.1"/>
    <property type="molecule type" value="Genomic_DNA"/>
</dbReference>
<protein>
    <recommendedName>
        <fullName evidence="2">Cell division protein SepF</fullName>
    </recommendedName>
</protein>